<proteinExistence type="predicted"/>
<sequence>MIHLDDDERRARLARRHAVTEPFRVSGVEAAADAMVCLHATDPAGLYLSAWARVDGFTVPDLDRAFFDDRTLVKHLAMRRTLFAVTRDLLPIVQAASSNRVAGVERRRLEKEVREAGLVEDAERWFDEVTAAAVDGLADGPLTAAQLREREPVLEGSIAYGHGKSWAGSFPVVSRVMTCLQAAGTIVRAGNLGSWTSSRPTWALATDWLGEPIPPMPEDVARAQLVERWLRRFGPGTTLDLKWWLGSTLTAVRQALRDVGAVEVSLDGGGSGWVLPDDTDPVGPVEPWVALLPALDPTTMAWFERDWYLGPHRAQVFDTAGNGGATIWVDGRIVGGWSTKDGAADLVLLEDVGADVRAALDTEADRLTAWLHGTQVMPRFPAPLVSPPRRSPA</sequence>
<evidence type="ECO:0000313" key="2">
    <source>
        <dbReference type="Proteomes" id="UP001239626"/>
    </source>
</evidence>
<reference evidence="1 2" key="1">
    <citation type="submission" date="2023-07" db="EMBL/GenBank/DDBJ databases">
        <title>Sorghum-associated microbial communities from plants grown in Nebraska, USA.</title>
        <authorList>
            <person name="Schachtman D."/>
        </authorList>
    </citation>
    <scope>NUCLEOTIDE SEQUENCE [LARGE SCALE GENOMIC DNA]</scope>
    <source>
        <strain evidence="1 2">BE332</strain>
    </source>
</reference>
<keyword evidence="2" id="KW-1185">Reference proteome</keyword>
<dbReference type="PANTHER" id="PTHR38479:SF2">
    <property type="entry name" value="WINGED HELIX DNA-BINDING DOMAIN-CONTAINING PROTEIN"/>
    <property type="match status" value="1"/>
</dbReference>
<protein>
    <recommendedName>
        <fullName evidence="3">Winged helix DNA-binding domain-containing protein</fullName>
    </recommendedName>
</protein>
<name>A0ABU0EC50_9CELL</name>
<dbReference type="Proteomes" id="UP001239626">
    <property type="component" value="Unassembled WGS sequence"/>
</dbReference>
<accession>A0ABU0EC50</accession>
<dbReference type="Pfam" id="PF06224">
    <property type="entry name" value="AlkZ-like"/>
    <property type="match status" value="1"/>
</dbReference>
<dbReference type="InterPro" id="IPR009351">
    <property type="entry name" value="AlkZ-like"/>
</dbReference>
<dbReference type="EMBL" id="JAUSVB010000001">
    <property type="protein sequence ID" value="MDQ0372782.1"/>
    <property type="molecule type" value="Genomic_DNA"/>
</dbReference>
<organism evidence="1 2">
    <name type="scientific">Cellulomonas humilata</name>
    <dbReference type="NCBI Taxonomy" id="144055"/>
    <lineage>
        <taxon>Bacteria</taxon>
        <taxon>Bacillati</taxon>
        <taxon>Actinomycetota</taxon>
        <taxon>Actinomycetes</taxon>
        <taxon>Micrococcales</taxon>
        <taxon>Cellulomonadaceae</taxon>
        <taxon>Cellulomonas</taxon>
    </lineage>
</organism>
<gene>
    <name evidence="1" type="ORF">J2X26_001079</name>
</gene>
<dbReference type="RefSeq" id="WP_307490439.1">
    <property type="nucleotide sequence ID" value="NZ_JAUSVB010000001.1"/>
</dbReference>
<evidence type="ECO:0000313" key="1">
    <source>
        <dbReference type="EMBL" id="MDQ0372782.1"/>
    </source>
</evidence>
<comment type="caution">
    <text evidence="1">The sequence shown here is derived from an EMBL/GenBank/DDBJ whole genome shotgun (WGS) entry which is preliminary data.</text>
</comment>
<dbReference type="PANTHER" id="PTHR38479">
    <property type="entry name" value="LMO0824 PROTEIN"/>
    <property type="match status" value="1"/>
</dbReference>
<evidence type="ECO:0008006" key="3">
    <source>
        <dbReference type="Google" id="ProtNLM"/>
    </source>
</evidence>